<accession>A0A8J7Q2Q0</accession>
<keyword evidence="2" id="KW-1185">Reference proteome</keyword>
<dbReference type="AlphaFoldDB" id="A0A8J7Q2Q0"/>
<sequence length="345" mass="39306">MNLLILTRYPTKGPSSRYRFLQYLADFDRAGFRFEVQPFFSDRYLDQMWGGKPISKLHVLGRYCQRLLTCLRAKRFDAVWLEGEMLPLVPALLERGVYALLPRARFYDFDDAVWLRYKNKPLLAEKYRTILSGARGIVCGNPWLERYCREVNDNLILVPTVVDWDKYAGARAPLAGNTIGWIGSPNTLFFMENLYPGLAELRKQNEFELHIVGAESRHDHLTIRSSPWREEDEVGFIERFDIGVMPLERTEWAEGKCGLKMIQYMAAGVPAVASPVGVNRHYVEASGGGLLAENDAAWHDQLGKLLADQDLRKALGAAGRDYVQKNLTVSVQAPRLIDFFKQSLG</sequence>
<organism evidence="1 2">
    <name type="scientific">Acanthopleuribacter pedis</name>
    <dbReference type="NCBI Taxonomy" id="442870"/>
    <lineage>
        <taxon>Bacteria</taxon>
        <taxon>Pseudomonadati</taxon>
        <taxon>Acidobacteriota</taxon>
        <taxon>Holophagae</taxon>
        <taxon>Acanthopleuribacterales</taxon>
        <taxon>Acanthopleuribacteraceae</taxon>
        <taxon>Acanthopleuribacter</taxon>
    </lineage>
</organism>
<name>A0A8J7Q2Q0_9BACT</name>
<dbReference type="PANTHER" id="PTHR12526">
    <property type="entry name" value="GLYCOSYLTRANSFERASE"/>
    <property type="match status" value="1"/>
</dbReference>
<dbReference type="Pfam" id="PF13692">
    <property type="entry name" value="Glyco_trans_1_4"/>
    <property type="match status" value="1"/>
</dbReference>
<comment type="caution">
    <text evidence="1">The sequence shown here is derived from an EMBL/GenBank/DDBJ whole genome shotgun (WGS) entry which is preliminary data.</text>
</comment>
<dbReference type="EMBL" id="JAFREP010000001">
    <property type="protein sequence ID" value="MBO1317112.1"/>
    <property type="molecule type" value="Genomic_DNA"/>
</dbReference>
<protein>
    <submittedName>
        <fullName evidence="1">Glycosyltransferase family 4 protein</fullName>
    </submittedName>
</protein>
<evidence type="ECO:0000313" key="1">
    <source>
        <dbReference type="EMBL" id="MBO1317112.1"/>
    </source>
</evidence>
<gene>
    <name evidence="1" type="ORF">J3U88_01485</name>
</gene>
<dbReference type="Proteomes" id="UP000664417">
    <property type="component" value="Unassembled WGS sequence"/>
</dbReference>
<evidence type="ECO:0000313" key="2">
    <source>
        <dbReference type="Proteomes" id="UP000664417"/>
    </source>
</evidence>
<reference evidence="1" key="1">
    <citation type="submission" date="2021-03" db="EMBL/GenBank/DDBJ databases">
        <authorList>
            <person name="Wang G."/>
        </authorList>
    </citation>
    <scope>NUCLEOTIDE SEQUENCE</scope>
    <source>
        <strain evidence="1">KCTC 12899</strain>
    </source>
</reference>
<dbReference type="SUPFAM" id="SSF53756">
    <property type="entry name" value="UDP-Glycosyltransferase/glycogen phosphorylase"/>
    <property type="match status" value="1"/>
</dbReference>
<dbReference type="Gene3D" id="3.40.50.2000">
    <property type="entry name" value="Glycogen Phosphorylase B"/>
    <property type="match status" value="1"/>
</dbReference>
<dbReference type="CDD" id="cd03801">
    <property type="entry name" value="GT4_PimA-like"/>
    <property type="match status" value="1"/>
</dbReference>
<dbReference type="RefSeq" id="WP_207856346.1">
    <property type="nucleotide sequence ID" value="NZ_JAFREP010000001.1"/>
</dbReference>
<proteinExistence type="predicted"/>